<dbReference type="SUPFAM" id="SSF54637">
    <property type="entry name" value="Thioesterase/thiol ester dehydrase-isomerase"/>
    <property type="match status" value="2"/>
</dbReference>
<protein>
    <submittedName>
        <fullName evidence="3">Acyl-CoA thioesterase</fullName>
    </submittedName>
</protein>
<dbReference type="Proteomes" id="UP000218505">
    <property type="component" value="Chromosome"/>
</dbReference>
<evidence type="ECO:0000313" key="4">
    <source>
        <dbReference type="Proteomes" id="UP000218505"/>
    </source>
</evidence>
<dbReference type="EMBL" id="CP023445">
    <property type="protein sequence ID" value="ATE56036.1"/>
    <property type="molecule type" value="Genomic_DNA"/>
</dbReference>
<accession>A0A290ZAL1</accession>
<dbReference type="PANTHER" id="PTHR38110">
    <property type="entry name" value="CHROMOSOME 23, WHOLE GENOME SHOTGUN SEQUENCE"/>
    <property type="match status" value="1"/>
</dbReference>
<reference evidence="3" key="1">
    <citation type="submission" date="2017-09" db="EMBL/GenBank/DDBJ databases">
        <title>Complete Genome Sequence of ansamitocin-producing Bacterium Actinosynnema pretiosum X47.</title>
        <authorList>
            <person name="Cao G."/>
            <person name="Zong G."/>
            <person name="Zhong C."/>
            <person name="Fu J."/>
        </authorList>
    </citation>
    <scope>NUCLEOTIDE SEQUENCE [LARGE SCALE GENOMIC DNA]</scope>
    <source>
        <strain evidence="3">X47</strain>
    </source>
</reference>
<evidence type="ECO:0000259" key="2">
    <source>
        <dbReference type="Pfam" id="PF20789"/>
    </source>
</evidence>
<dbReference type="InterPro" id="IPR029069">
    <property type="entry name" value="HotDog_dom_sf"/>
</dbReference>
<organism evidence="3 4">
    <name type="scientific">Actinosynnema pretiosum</name>
    <dbReference type="NCBI Taxonomy" id="42197"/>
    <lineage>
        <taxon>Bacteria</taxon>
        <taxon>Bacillati</taxon>
        <taxon>Actinomycetota</taxon>
        <taxon>Actinomycetes</taxon>
        <taxon>Pseudonocardiales</taxon>
        <taxon>Pseudonocardiaceae</taxon>
        <taxon>Actinosynnema</taxon>
    </lineage>
</organism>
<dbReference type="Pfam" id="PF13622">
    <property type="entry name" value="4HBT_3"/>
    <property type="match status" value="1"/>
</dbReference>
<sequence length="262" mass="28160">MRSEFDRATALTTAEDGTRTADLDPLWTVGGRPHGGYLLALLARAASSPTHPHLLAISASFSKSPKPAPVQVEVEEIRAGRSLSQFRTRLSQDGTSCADALVTLGHLEDAEPWWTSVDAEGPAEEDCLLMPAEGPGGFPIDLLKVVEQRVEPAAAGFVRGEPARRGEITTWHRLADGADWDPLSLLVPLDPVPPISYDLGLTGWAPTIQMSAHIRRLPAPGPVRIRMVATDVGGQRMDETAHAFDSRGRLVAHATQIAGVRH</sequence>
<dbReference type="InterPro" id="IPR052389">
    <property type="entry name" value="Sec_Metab_Biosynth-Assoc"/>
</dbReference>
<dbReference type="InterPro" id="IPR049450">
    <property type="entry name" value="ACOT8-like_C"/>
</dbReference>
<dbReference type="InterPro" id="IPR042171">
    <property type="entry name" value="Acyl-CoA_hotdog"/>
</dbReference>
<evidence type="ECO:0000259" key="1">
    <source>
        <dbReference type="Pfam" id="PF13622"/>
    </source>
</evidence>
<dbReference type="AlphaFoldDB" id="A0A290ZAL1"/>
<feature type="domain" description="Acyl-CoA thioesterase-like C-terminal" evidence="2">
    <location>
        <begin position="125"/>
        <end position="258"/>
    </location>
</feature>
<name>A0A290ZAL1_9PSEU</name>
<dbReference type="Pfam" id="PF20789">
    <property type="entry name" value="4HBT_3C"/>
    <property type="match status" value="1"/>
</dbReference>
<dbReference type="KEGG" id="apre:CNX65_24465"/>
<dbReference type="Gene3D" id="2.40.160.210">
    <property type="entry name" value="Acyl-CoA thioesterase, double hotdog domain"/>
    <property type="match status" value="1"/>
</dbReference>
<gene>
    <name evidence="3" type="ORF">CNX65_24465</name>
</gene>
<proteinExistence type="predicted"/>
<dbReference type="InterPro" id="IPR049449">
    <property type="entry name" value="TesB_ACOT8-like_N"/>
</dbReference>
<dbReference type="RefSeq" id="WP_096495863.1">
    <property type="nucleotide sequence ID" value="NZ_CP023445.1"/>
</dbReference>
<feature type="domain" description="Acyl-CoA thioesterase-like N-terminal HotDog" evidence="1">
    <location>
        <begin position="25"/>
        <end position="105"/>
    </location>
</feature>
<dbReference type="PANTHER" id="PTHR38110:SF1">
    <property type="entry name" value="THIOESTERASE DOMAIN-CONTAINING PROTEIN"/>
    <property type="match status" value="1"/>
</dbReference>
<evidence type="ECO:0000313" key="3">
    <source>
        <dbReference type="EMBL" id="ATE56036.1"/>
    </source>
</evidence>
<keyword evidence="4" id="KW-1185">Reference proteome</keyword>